<accession>A0AAU9F3F4</accession>
<reference evidence="3" key="1">
    <citation type="journal article" date="2023" name="Arch. Microbiol.">
        <title>Desulfoferula mesophilus gen. nov. sp. nov., a mesophilic sulfate-reducing bacterium isolated from a brackish lake sediment.</title>
        <authorList>
            <person name="Watanabe T."/>
            <person name="Yabe T."/>
            <person name="Tsuji J.M."/>
            <person name="Fukui M."/>
        </authorList>
    </citation>
    <scope>NUCLEOTIDE SEQUENCE [LARGE SCALE GENOMIC DNA]</scope>
    <source>
        <strain evidence="3">12FAK</strain>
    </source>
</reference>
<dbReference type="InterPro" id="IPR013022">
    <property type="entry name" value="Xyl_isomerase-like_TIM-brl"/>
</dbReference>
<evidence type="ECO:0000313" key="3">
    <source>
        <dbReference type="Proteomes" id="UP001366166"/>
    </source>
</evidence>
<dbReference type="Proteomes" id="UP001366166">
    <property type="component" value="Chromosome"/>
</dbReference>
<dbReference type="KEGG" id="dmp:FAK_34480"/>
<dbReference type="InterPro" id="IPR036237">
    <property type="entry name" value="Xyl_isomerase-like_sf"/>
</dbReference>
<dbReference type="EMBL" id="AP028679">
    <property type="protein sequence ID" value="BEQ16382.1"/>
    <property type="molecule type" value="Genomic_DNA"/>
</dbReference>
<protein>
    <recommendedName>
        <fullName evidence="1">Xylose isomerase-like TIM barrel domain-containing protein</fullName>
    </recommendedName>
</protein>
<sequence length="326" mass="35293">MNQQFSNRLSVSTVWAKARALEAAPHGPGPEAAAILSMLDRLDLDLLELEYRLPGEVVDRLLPEFKTRGWGVSSVHNYAPLPVGVPREKASGDLYNLASPEREERERAVEYTIRTMELASDLEAAAVVLHLGEVSEAADKGVIRRAADAGETTPELAQHLKKRALYAPRHLDAVCFSLERLAERAGPLGVALGLENRYHAYQVPTFDELTLLLKRFAGAPLGLWYDCGHAWVQERAGMQAASDWLEAMGPGLVGCHLHDAQGHDDHQAPGAGDMDWPALCAALGHAPVKVLEVAAGAEAEQMREGAALLAGLFAQVDNHRTKEASA</sequence>
<dbReference type="InterPro" id="IPR050312">
    <property type="entry name" value="IolE/XylAMocC-like"/>
</dbReference>
<keyword evidence="3" id="KW-1185">Reference proteome</keyword>
<evidence type="ECO:0000259" key="1">
    <source>
        <dbReference type="Pfam" id="PF01261"/>
    </source>
</evidence>
<feature type="domain" description="Xylose isomerase-like TIM barrel" evidence="1">
    <location>
        <begin position="54"/>
        <end position="309"/>
    </location>
</feature>
<dbReference type="Pfam" id="PF01261">
    <property type="entry name" value="AP_endonuc_2"/>
    <property type="match status" value="1"/>
</dbReference>
<evidence type="ECO:0000313" key="2">
    <source>
        <dbReference type="EMBL" id="BEQ16382.1"/>
    </source>
</evidence>
<proteinExistence type="predicted"/>
<dbReference type="Gene3D" id="3.20.20.150">
    <property type="entry name" value="Divalent-metal-dependent TIM barrel enzymes"/>
    <property type="match status" value="1"/>
</dbReference>
<dbReference type="RefSeq" id="WP_338602129.1">
    <property type="nucleotide sequence ID" value="NZ_AP028679.1"/>
</dbReference>
<name>A0AAU9F3F4_9BACT</name>
<dbReference type="AlphaFoldDB" id="A0AAU9F3F4"/>
<organism evidence="2 3">
    <name type="scientific">Desulfoferula mesophila</name>
    <dbReference type="NCBI Taxonomy" id="3058419"/>
    <lineage>
        <taxon>Bacteria</taxon>
        <taxon>Pseudomonadati</taxon>
        <taxon>Thermodesulfobacteriota</taxon>
        <taxon>Desulfarculia</taxon>
        <taxon>Desulfarculales</taxon>
        <taxon>Desulfarculaceae</taxon>
        <taxon>Desulfoferula</taxon>
    </lineage>
</organism>
<dbReference type="PANTHER" id="PTHR12110">
    <property type="entry name" value="HYDROXYPYRUVATE ISOMERASE"/>
    <property type="match status" value="1"/>
</dbReference>
<dbReference type="SUPFAM" id="SSF51658">
    <property type="entry name" value="Xylose isomerase-like"/>
    <property type="match status" value="1"/>
</dbReference>
<gene>
    <name evidence="2" type="ORF">FAK_34480</name>
</gene>
<dbReference type="PANTHER" id="PTHR12110:SF53">
    <property type="entry name" value="BLR5974 PROTEIN"/>
    <property type="match status" value="1"/>
</dbReference>